<evidence type="ECO:0000313" key="2">
    <source>
        <dbReference type="EMBL" id="KPI85143.1"/>
    </source>
</evidence>
<evidence type="ECO:0000313" key="3">
    <source>
        <dbReference type="Proteomes" id="UP000038009"/>
    </source>
</evidence>
<accession>A0A0N1I4B3</accession>
<dbReference type="VEuPathDB" id="TriTrypDB:Lsey_0206_0110"/>
<name>A0A0N1I4B3_LEPSE</name>
<dbReference type="OrthoDB" id="271900at2759"/>
<protein>
    <submittedName>
        <fullName evidence="2">Uncharacterized protein</fullName>
    </submittedName>
</protein>
<organism evidence="2 3">
    <name type="scientific">Leptomonas seymouri</name>
    <dbReference type="NCBI Taxonomy" id="5684"/>
    <lineage>
        <taxon>Eukaryota</taxon>
        <taxon>Discoba</taxon>
        <taxon>Euglenozoa</taxon>
        <taxon>Kinetoplastea</taxon>
        <taxon>Metakinetoplastina</taxon>
        <taxon>Trypanosomatida</taxon>
        <taxon>Trypanosomatidae</taxon>
        <taxon>Leishmaniinae</taxon>
        <taxon>Leptomonas</taxon>
    </lineage>
</organism>
<dbReference type="EMBL" id="LJSK01000206">
    <property type="protein sequence ID" value="KPI85143.1"/>
    <property type="molecule type" value="Genomic_DNA"/>
</dbReference>
<reference evidence="2 3" key="1">
    <citation type="journal article" date="2015" name="PLoS Pathog.">
        <title>Leptomonas seymouri: Adaptations to the Dixenous Life Cycle Analyzed by Genome Sequencing, Transcriptome Profiling and Co-infection with Leishmania donovani.</title>
        <authorList>
            <person name="Kraeva N."/>
            <person name="Butenko A."/>
            <person name="Hlavacova J."/>
            <person name="Kostygov A."/>
            <person name="Myskova J."/>
            <person name="Grybchuk D."/>
            <person name="Lestinova T."/>
            <person name="Votypka J."/>
            <person name="Volf P."/>
            <person name="Opperdoes F."/>
            <person name="Flegontov P."/>
            <person name="Lukes J."/>
            <person name="Yurchenko V."/>
        </authorList>
    </citation>
    <scope>NUCLEOTIDE SEQUENCE [LARGE SCALE GENOMIC DNA]</scope>
    <source>
        <strain evidence="2 3">ATCC 30220</strain>
    </source>
</reference>
<keyword evidence="3" id="KW-1185">Reference proteome</keyword>
<dbReference type="AlphaFoldDB" id="A0A0N1I4B3"/>
<dbReference type="Proteomes" id="UP000038009">
    <property type="component" value="Unassembled WGS sequence"/>
</dbReference>
<dbReference type="OMA" id="QIECAAQ"/>
<feature type="region of interest" description="Disordered" evidence="1">
    <location>
        <begin position="256"/>
        <end position="287"/>
    </location>
</feature>
<sequence length="358" mass="38979">MAVNTAAQKSEGKASHPSRLQLIYASHQQLEDELNTLHAYVSAAKKHHTTADSEEGGFSPWSGVQSSAEKCIDKTVHCLRLFNPTRRVTHLKGMTTLAKLYGTEAKPQDRVIAFLASVQESFDGELPLEVTLSGGRCLQRLDPATADNYLVERISSLLAVPLTTSAADGEEKGTFNWRYRECLALNGEDTAYRAHLRALLLLQIEAAAQAEHESHKLATFDVKRLEGVLSCSVSEELVKYEKVCWREAARQRELKTAPASLTSSGAAAGEGNALSPPAETATTHTWQSPVAVESGRGPAAVVPRSTGASNWRWHALRITILILLAVLVRFASGPLARALRSALQVTHTAQSRRRTLTL</sequence>
<evidence type="ECO:0000256" key="1">
    <source>
        <dbReference type="SAM" id="MobiDB-lite"/>
    </source>
</evidence>
<proteinExistence type="predicted"/>
<gene>
    <name evidence="2" type="ORF">ABL78_5803</name>
</gene>
<comment type="caution">
    <text evidence="2">The sequence shown here is derived from an EMBL/GenBank/DDBJ whole genome shotgun (WGS) entry which is preliminary data.</text>
</comment>